<evidence type="ECO:0000313" key="3">
    <source>
        <dbReference type="EMBL" id="GES94497.1"/>
    </source>
</evidence>
<evidence type="ECO:0000313" key="4">
    <source>
        <dbReference type="Proteomes" id="UP000247702"/>
    </source>
</evidence>
<keyword evidence="4" id="KW-1185">Reference proteome</keyword>
<accession>A0A2Z6R4S6</accession>
<reference evidence="2 4" key="1">
    <citation type="submission" date="2017-11" db="EMBL/GenBank/DDBJ databases">
        <title>The genome of Rhizophagus clarus HR1 reveals common genetic basis of auxotrophy among arbuscular mycorrhizal fungi.</title>
        <authorList>
            <person name="Kobayashi Y."/>
        </authorList>
    </citation>
    <scope>NUCLEOTIDE SEQUENCE [LARGE SCALE GENOMIC DNA]</scope>
    <source>
        <strain evidence="2 4">HR1</strain>
    </source>
</reference>
<feature type="region of interest" description="Disordered" evidence="1">
    <location>
        <begin position="1"/>
        <end position="62"/>
    </location>
</feature>
<name>A0A2Z6R4S6_9GLOM</name>
<feature type="compositionally biased region" description="Polar residues" evidence="1">
    <location>
        <begin position="9"/>
        <end position="21"/>
    </location>
</feature>
<sequence>MDIEISPPVINQSTSNMTPITNEPPDETSFQPVLSKSQKKKQRKKDKLEREAAKANKGSHSSLDLLAKQFIPSTRVEQAGDDILILPPEKKARS</sequence>
<proteinExistence type="predicted"/>
<dbReference type="EMBL" id="BEXD01002118">
    <property type="protein sequence ID" value="GBB97065.1"/>
    <property type="molecule type" value="Genomic_DNA"/>
</dbReference>
<evidence type="ECO:0000256" key="1">
    <source>
        <dbReference type="SAM" id="MobiDB-lite"/>
    </source>
</evidence>
<protein>
    <submittedName>
        <fullName evidence="2">Uncharacterized protein</fullName>
    </submittedName>
</protein>
<comment type="caution">
    <text evidence="2">The sequence shown here is derived from an EMBL/GenBank/DDBJ whole genome shotgun (WGS) entry which is preliminary data.</text>
</comment>
<organism evidence="2 4">
    <name type="scientific">Rhizophagus clarus</name>
    <dbReference type="NCBI Taxonomy" id="94130"/>
    <lineage>
        <taxon>Eukaryota</taxon>
        <taxon>Fungi</taxon>
        <taxon>Fungi incertae sedis</taxon>
        <taxon>Mucoromycota</taxon>
        <taxon>Glomeromycotina</taxon>
        <taxon>Glomeromycetes</taxon>
        <taxon>Glomerales</taxon>
        <taxon>Glomeraceae</taxon>
        <taxon>Rhizophagus</taxon>
    </lineage>
</organism>
<evidence type="ECO:0000313" key="2">
    <source>
        <dbReference type="EMBL" id="GBB97065.1"/>
    </source>
</evidence>
<dbReference type="Proteomes" id="UP000247702">
    <property type="component" value="Unassembled WGS sequence"/>
</dbReference>
<gene>
    <name evidence="3" type="ORF">RCL2_002123100</name>
    <name evidence="2" type="ORF">RclHR1_29040002</name>
</gene>
<reference evidence="3" key="2">
    <citation type="submission" date="2019-10" db="EMBL/GenBank/DDBJ databases">
        <title>Conservation and host-specific expression of non-tandemly repeated heterogenous ribosome RNA gene in arbuscular mycorrhizal fungi.</title>
        <authorList>
            <person name="Maeda T."/>
            <person name="Kobayashi Y."/>
            <person name="Nakagawa T."/>
            <person name="Ezawa T."/>
            <person name="Yamaguchi K."/>
            <person name="Bino T."/>
            <person name="Nishimoto Y."/>
            <person name="Shigenobu S."/>
            <person name="Kawaguchi M."/>
        </authorList>
    </citation>
    <scope>NUCLEOTIDE SEQUENCE</scope>
    <source>
        <strain evidence="3">HR1</strain>
    </source>
</reference>
<dbReference type="EMBL" id="BLAL01000236">
    <property type="protein sequence ID" value="GES94497.1"/>
    <property type="molecule type" value="Genomic_DNA"/>
</dbReference>
<dbReference type="Proteomes" id="UP000615446">
    <property type="component" value="Unassembled WGS sequence"/>
</dbReference>
<dbReference type="AlphaFoldDB" id="A0A2Z6R4S6"/>